<evidence type="ECO:0000313" key="1">
    <source>
        <dbReference type="EMBL" id="SAL60050.1"/>
    </source>
</evidence>
<reference evidence="1" key="1">
    <citation type="submission" date="2016-01" db="EMBL/GenBank/DDBJ databases">
        <authorList>
            <person name="Peeters C."/>
        </authorList>
    </citation>
    <scope>NUCLEOTIDE SEQUENCE [LARGE SCALE GENOMIC DNA]</scope>
    <source>
        <strain evidence="1">LMG 22934</strain>
    </source>
</reference>
<proteinExistence type="predicted"/>
<dbReference type="AlphaFoldDB" id="A0A158IVC8"/>
<accession>A0A158IVC8</accession>
<keyword evidence="2" id="KW-1185">Reference proteome</keyword>
<protein>
    <recommendedName>
        <fullName evidence="3">Lipoprotein</fullName>
    </recommendedName>
</protein>
<dbReference type="RefSeq" id="WP_087670073.1">
    <property type="nucleotide sequence ID" value="NZ_FCNW02000044.1"/>
</dbReference>
<dbReference type="Proteomes" id="UP000054977">
    <property type="component" value="Unassembled WGS sequence"/>
</dbReference>
<dbReference type="STRING" id="326474.AWB65_05403"/>
<dbReference type="OrthoDB" id="6909591at2"/>
<evidence type="ECO:0000313" key="2">
    <source>
        <dbReference type="Proteomes" id="UP000054977"/>
    </source>
</evidence>
<evidence type="ECO:0008006" key="3">
    <source>
        <dbReference type="Google" id="ProtNLM"/>
    </source>
</evidence>
<sequence length="68" mass="7251">MKILAFLPFLLFLPMIALARKGCRLFALLVLAALIGGCAGASNKFDKSPCACEFERLNMETDGGQGDA</sequence>
<name>A0A158IVC8_9BURK</name>
<gene>
    <name evidence="1" type="ORF">AWB65_05403</name>
</gene>
<dbReference type="EMBL" id="FCNW02000044">
    <property type="protein sequence ID" value="SAL60050.1"/>
    <property type="molecule type" value="Genomic_DNA"/>
</dbReference>
<organism evidence="1 2">
    <name type="scientific">Caballeronia humi</name>
    <dbReference type="NCBI Taxonomy" id="326474"/>
    <lineage>
        <taxon>Bacteria</taxon>
        <taxon>Pseudomonadati</taxon>
        <taxon>Pseudomonadota</taxon>
        <taxon>Betaproteobacteria</taxon>
        <taxon>Burkholderiales</taxon>
        <taxon>Burkholderiaceae</taxon>
        <taxon>Caballeronia</taxon>
    </lineage>
</organism>
<comment type="caution">
    <text evidence="1">The sequence shown here is derived from an EMBL/GenBank/DDBJ whole genome shotgun (WGS) entry which is preliminary data.</text>
</comment>